<sequence length="76" mass="7975">MNGVTNGDSSELLEQLPSRSFRLSGVLLENGANRRNNHLALLAGIASTSGYLLSVRAPVIITPIALSDIPDASSKN</sequence>
<name>A0A482ET76_SALSP</name>
<dbReference type="EMBL" id="MK356557">
    <property type="protein sequence ID" value="QBM91397.1"/>
    <property type="molecule type" value="Genomic_DNA"/>
</dbReference>
<evidence type="ECO:0000313" key="1">
    <source>
        <dbReference type="EMBL" id="QBM91397.1"/>
    </source>
</evidence>
<organism evidence="1">
    <name type="scientific">Salmonella sp</name>
    <dbReference type="NCBI Taxonomy" id="599"/>
    <lineage>
        <taxon>Bacteria</taxon>
        <taxon>Pseudomonadati</taxon>
        <taxon>Pseudomonadota</taxon>
        <taxon>Gammaproteobacteria</taxon>
        <taxon>Enterobacterales</taxon>
        <taxon>Enterobacteriaceae</taxon>
        <taxon>Salmonella</taxon>
    </lineage>
</organism>
<proteinExistence type="predicted"/>
<keyword evidence="1" id="KW-0614">Plasmid</keyword>
<reference evidence="1" key="1">
    <citation type="submission" date="2019-01" db="EMBL/GenBank/DDBJ databases">
        <title>Salmonella strain 1423 plasmid sequences.</title>
        <authorList>
            <person name="Chen K."/>
            <person name="Chen S."/>
        </authorList>
    </citation>
    <scope>NUCLEOTIDE SEQUENCE</scope>
    <source>
        <strain evidence="1">Sa1423</strain>
        <plasmid evidence="1">pSa1423-90k</plasmid>
    </source>
</reference>
<geneLocation type="plasmid" evidence="1">
    <name>pSa1423-90k</name>
</geneLocation>
<dbReference type="RefSeq" id="WP_225312413.1">
    <property type="nucleotide sequence ID" value="NZ_MK356557.1"/>
</dbReference>
<protein>
    <submittedName>
        <fullName evidence="1">Uncharacterized protein</fullName>
    </submittedName>
</protein>
<accession>A0A482ET76</accession>
<gene>
    <name evidence="1" type="ORF">NNIBIDOC_00067</name>
</gene>
<dbReference type="AlphaFoldDB" id="A0A482ET76"/>